<dbReference type="Pfam" id="PF08388">
    <property type="entry name" value="GIIM"/>
    <property type="match status" value="1"/>
</dbReference>
<sequence>MRQFKKFKGSNVLHHYIGRNTIETQKMYNYLQINFMPLIKEYFPLHYLLERRPKCFFNYLDKHSSTHPYFLRFNIKQFYPSITKLDIEPVLINNYEELTGCFTPANMSQYLHLGFDSKFTGNFNFSSISGLTENMGIDSRLSGTPCRHALYENDKLLFVVTAAYMLGFYHALSRWPFLCFHDDFVVLFHSQAEVAECLLLVYLCLQNLGLELNSSNISHGRVYQDGFIFKGYEYTGNTFCISPVSEKAFRHKIIRLTTFSRKYKNQQAFIKQLNHQITVFGHYYKYAQVAARFKELDSFIRKRVRQFLFLASDLQNRTSNLPNNSRALYSKLGLYSLVKLRQTKETKMVGYSPVMGNAGSDMDESPVFNKIIVEKLLQQTLFRYIELRRQEKIVIGLLEHLAPLSDEIKAQPGNSIGIL</sequence>
<keyword evidence="4" id="KW-1185">Reference proteome</keyword>
<keyword evidence="1" id="KW-1133">Transmembrane helix</keyword>
<feature type="domain" description="Group II intron maturase-specific" evidence="2">
    <location>
        <begin position="247"/>
        <end position="308"/>
    </location>
</feature>
<dbReference type="AlphaFoldDB" id="A0A5K7S3X0"/>
<evidence type="ECO:0000259" key="2">
    <source>
        <dbReference type="Pfam" id="PF08388"/>
    </source>
</evidence>
<evidence type="ECO:0000313" key="3">
    <source>
        <dbReference type="EMBL" id="BBE16242.1"/>
    </source>
</evidence>
<feature type="transmembrane region" description="Helical" evidence="1">
    <location>
        <begin position="156"/>
        <end position="172"/>
    </location>
</feature>
<accession>A0A5K7S3X0</accession>
<name>A0A5K7S3X0_9BACT</name>
<dbReference type="EMBL" id="AP018694">
    <property type="protein sequence ID" value="BBE16242.1"/>
    <property type="molecule type" value="Genomic_DNA"/>
</dbReference>
<reference evidence="3" key="1">
    <citation type="journal article" date="2020" name="Int. J. Syst. Evol. Microbiol.">
        <title>Aquipluma nitroreducens gen. nov. sp. nov., a novel facultatively anaerobic bacterium isolated from a freshwater lake.</title>
        <authorList>
            <person name="Watanabe M."/>
            <person name="Kojima H."/>
            <person name="Fukui M."/>
        </authorList>
    </citation>
    <scope>NUCLEOTIDE SEQUENCE</scope>
    <source>
        <strain evidence="3">MeG22</strain>
    </source>
</reference>
<keyword evidence="1" id="KW-0472">Membrane</keyword>
<dbReference type="Proteomes" id="UP001193389">
    <property type="component" value="Chromosome"/>
</dbReference>
<organism evidence="3 4">
    <name type="scientific">Aquipluma nitroreducens</name>
    <dbReference type="NCBI Taxonomy" id="2010828"/>
    <lineage>
        <taxon>Bacteria</taxon>
        <taxon>Pseudomonadati</taxon>
        <taxon>Bacteroidota</taxon>
        <taxon>Bacteroidia</taxon>
        <taxon>Marinilabiliales</taxon>
        <taxon>Prolixibacteraceae</taxon>
        <taxon>Aquipluma</taxon>
    </lineage>
</organism>
<dbReference type="KEGG" id="anf:AQPE_0379"/>
<dbReference type="RefSeq" id="WP_318349334.1">
    <property type="nucleotide sequence ID" value="NZ_AP018694.1"/>
</dbReference>
<evidence type="ECO:0000313" key="4">
    <source>
        <dbReference type="Proteomes" id="UP001193389"/>
    </source>
</evidence>
<keyword evidence="1" id="KW-0812">Transmembrane</keyword>
<protein>
    <recommendedName>
        <fullName evidence="2">Group II intron maturase-specific domain-containing protein</fullName>
    </recommendedName>
</protein>
<gene>
    <name evidence="3" type="ORF">AQPE_0379</name>
</gene>
<proteinExistence type="predicted"/>
<evidence type="ECO:0000256" key="1">
    <source>
        <dbReference type="SAM" id="Phobius"/>
    </source>
</evidence>
<dbReference type="InterPro" id="IPR013597">
    <property type="entry name" value="Mat_intron_G2"/>
</dbReference>